<dbReference type="SUPFAM" id="SSF53474">
    <property type="entry name" value="alpha/beta-Hydrolases"/>
    <property type="match status" value="1"/>
</dbReference>
<dbReference type="Gene3D" id="3.40.50.1820">
    <property type="entry name" value="alpha/beta hydrolase"/>
    <property type="match status" value="1"/>
</dbReference>
<sequence>VKIMGMVVKTACSVLVWVTCLLLTFPATVTGSKVTQPEVDTPLGRVRGRQVSVKDTDRLVNVFLSIPFAQAPLGPLRFAAPHPVEPWEGVRDARMNPPMCLQDVERMNHGRFTLNGKHQIFLTSEDCLFLNIYSPAEATAGAQKPVMVWIHGGAMKVGSATSQDGSALAAYGDVVVVTVQYRLGTLGSFSTGDKFIPGNQGFIDVMAALRWVQGNIASFGGDPNCVTIFGGSAGGVIVSSLVLSPMASGLFHRAISQSGVITIPGILESNPWPKVQSFADSLACSSDSPAELVQCLRQKDGEELIRTKMGDTMTNTYTIDGSFFPKHPQQLLMERQFHPVPFLLGVNNHEFSWLLPKAWGLWDKMKDMSKEDMLVIMKPFLSSLDVPPEMMSTVIDEYLDSGSDAQARCHAFQEVMGDILFNIATLNFSRNLKEAGAPVFFYEFQHTPSCFAKIKPAWVKADHGAESSFIFGGPFLMDESSLLAFPEATEEEKQLSLTMIAQWTHFARTGNPNGKGLPPWPQFDQLEQYLEINLVPQIKQKPKAARMQFWTETLPSKIQQWHQQQKSRKATEEL</sequence>
<dbReference type="Pfam" id="PF00135">
    <property type="entry name" value="COesterase"/>
    <property type="match status" value="1"/>
</dbReference>
<dbReference type="GO" id="GO:0016787">
    <property type="term" value="F:hydrolase activity"/>
    <property type="evidence" value="ECO:0007669"/>
    <property type="project" value="UniProtKB-KW"/>
</dbReference>
<evidence type="ECO:0000256" key="2">
    <source>
        <dbReference type="ARBA" id="ARBA00022801"/>
    </source>
</evidence>
<evidence type="ECO:0000313" key="6">
    <source>
        <dbReference type="Ensembl" id="ENSCCNP00000012912.1"/>
    </source>
</evidence>
<evidence type="ECO:0000256" key="1">
    <source>
        <dbReference type="ARBA" id="ARBA00005964"/>
    </source>
</evidence>
<keyword evidence="2 4" id="KW-0378">Hydrolase</keyword>
<accession>A0A8C0WLS6</accession>
<keyword evidence="3" id="KW-1015">Disulfide bond</keyword>
<dbReference type="InterPro" id="IPR029058">
    <property type="entry name" value="AB_hydrolase_fold"/>
</dbReference>
<dbReference type="AlphaFoldDB" id="A0A8C0WLS6"/>
<evidence type="ECO:0000259" key="5">
    <source>
        <dbReference type="Pfam" id="PF00135"/>
    </source>
</evidence>
<dbReference type="InterPro" id="IPR019826">
    <property type="entry name" value="Carboxylesterase_B_AS"/>
</dbReference>
<dbReference type="PANTHER" id="PTHR11559">
    <property type="entry name" value="CARBOXYLESTERASE"/>
    <property type="match status" value="1"/>
</dbReference>
<keyword evidence="4" id="KW-0732">Signal</keyword>
<name>A0A8C0WLS6_CASCN</name>
<comment type="similarity">
    <text evidence="1 4">Belongs to the type-B carboxylesterase/lipase family.</text>
</comment>
<feature type="chain" id="PRO_5034355461" description="Carboxylic ester hydrolase" evidence="4">
    <location>
        <begin position="32"/>
        <end position="574"/>
    </location>
</feature>
<organism evidence="6">
    <name type="scientific">Castor canadensis</name>
    <name type="common">American beaver</name>
    <dbReference type="NCBI Taxonomy" id="51338"/>
    <lineage>
        <taxon>Eukaryota</taxon>
        <taxon>Metazoa</taxon>
        <taxon>Chordata</taxon>
        <taxon>Craniata</taxon>
        <taxon>Vertebrata</taxon>
        <taxon>Euteleostomi</taxon>
        <taxon>Mammalia</taxon>
        <taxon>Eutheria</taxon>
        <taxon>Euarchontoglires</taxon>
        <taxon>Glires</taxon>
        <taxon>Rodentia</taxon>
        <taxon>Castorimorpha</taxon>
        <taxon>Castoridae</taxon>
        <taxon>Castor</taxon>
    </lineage>
</organism>
<evidence type="ECO:0000256" key="3">
    <source>
        <dbReference type="ARBA" id="ARBA00023157"/>
    </source>
</evidence>
<reference evidence="6" key="1">
    <citation type="submission" date="2023-09" db="UniProtKB">
        <authorList>
            <consortium name="Ensembl"/>
        </authorList>
    </citation>
    <scope>IDENTIFICATION</scope>
</reference>
<feature type="domain" description="Carboxylesterase type B" evidence="5">
    <location>
        <begin position="36"/>
        <end position="550"/>
    </location>
</feature>
<evidence type="ECO:0000256" key="4">
    <source>
        <dbReference type="RuleBase" id="RU361235"/>
    </source>
</evidence>
<proteinExistence type="inferred from homology"/>
<gene>
    <name evidence="6" type="primary">LOC109694171</name>
</gene>
<dbReference type="Ensembl" id="ENSCCNT00000016949.1">
    <property type="protein sequence ID" value="ENSCCNP00000012912.1"/>
    <property type="gene ID" value="ENSCCNG00000013184.1"/>
</dbReference>
<dbReference type="FunFam" id="3.40.50.1820:FF:000011">
    <property type="entry name" value="Carboxylic ester hydrolase"/>
    <property type="match status" value="1"/>
</dbReference>
<dbReference type="InterPro" id="IPR050309">
    <property type="entry name" value="Type-B_Carboxylest/Lipase"/>
</dbReference>
<dbReference type="EC" id="3.1.1.-" evidence="4"/>
<dbReference type="CDD" id="cd00312">
    <property type="entry name" value="Esterase_lipase"/>
    <property type="match status" value="1"/>
</dbReference>
<protein>
    <recommendedName>
        <fullName evidence="4">Carboxylic ester hydrolase</fullName>
        <ecNumber evidence="4">3.1.1.-</ecNumber>
    </recommendedName>
</protein>
<feature type="signal peptide" evidence="4">
    <location>
        <begin position="1"/>
        <end position="31"/>
    </location>
</feature>
<dbReference type="PROSITE" id="PS00941">
    <property type="entry name" value="CARBOXYLESTERASE_B_2"/>
    <property type="match status" value="1"/>
</dbReference>
<dbReference type="InterPro" id="IPR019819">
    <property type="entry name" value="Carboxylesterase_B_CS"/>
</dbReference>
<dbReference type="InterPro" id="IPR002018">
    <property type="entry name" value="CarbesteraseB"/>
</dbReference>
<dbReference type="PROSITE" id="PS00122">
    <property type="entry name" value="CARBOXYLESTERASE_B_1"/>
    <property type="match status" value="1"/>
</dbReference>